<dbReference type="PANTHER" id="PTHR11614">
    <property type="entry name" value="PHOSPHOLIPASE-RELATED"/>
    <property type="match status" value="1"/>
</dbReference>
<dbReference type="AlphaFoldDB" id="A0ABD4RHY6"/>
<dbReference type="RefSeq" id="WP_021876081.1">
    <property type="nucleotide sequence ID" value="NZ_CP018624.1"/>
</dbReference>
<feature type="domain" description="Serine aminopeptidase S33" evidence="1">
    <location>
        <begin position="25"/>
        <end position="289"/>
    </location>
</feature>
<dbReference type="GO" id="GO:0016787">
    <property type="term" value="F:hydrolase activity"/>
    <property type="evidence" value="ECO:0007669"/>
    <property type="project" value="UniProtKB-KW"/>
</dbReference>
<dbReference type="Gene3D" id="3.40.50.1820">
    <property type="entry name" value="alpha/beta hydrolase"/>
    <property type="match status" value="1"/>
</dbReference>
<dbReference type="InterPro" id="IPR029058">
    <property type="entry name" value="AB_hydrolase_fold"/>
</dbReference>
<organism evidence="2 3">
    <name type="scientific">Clostridium chauvoei</name>
    <dbReference type="NCBI Taxonomy" id="46867"/>
    <lineage>
        <taxon>Bacteria</taxon>
        <taxon>Bacillati</taxon>
        <taxon>Bacillota</taxon>
        <taxon>Clostridia</taxon>
        <taxon>Eubacteriales</taxon>
        <taxon>Clostridiaceae</taxon>
        <taxon>Clostridium</taxon>
    </lineage>
</organism>
<dbReference type="Proteomes" id="UP000775179">
    <property type="component" value="Unassembled WGS sequence"/>
</dbReference>
<evidence type="ECO:0000313" key="3">
    <source>
        <dbReference type="Proteomes" id="UP000775179"/>
    </source>
</evidence>
<keyword evidence="2" id="KW-0378">Hydrolase</keyword>
<reference evidence="2 3" key="1">
    <citation type="submission" date="2021-08" db="EMBL/GenBank/DDBJ databases">
        <title>Genome sequence analysis of Clostridium chauvoei strains of European origin and evaluation of typing options for outbreak investigations.</title>
        <authorList>
            <person name="Abdel-Glil M."/>
            <person name="Thomas P."/>
            <person name="Seyboldt C."/>
        </authorList>
    </citation>
    <scope>NUCLEOTIDE SEQUENCE [LARGE SCALE GENOMIC DNA]</scope>
    <source>
        <strain evidence="2 3">S0260-09</strain>
    </source>
</reference>
<dbReference type="InterPro" id="IPR051044">
    <property type="entry name" value="MAG_DAG_Lipase"/>
</dbReference>
<sequence length="307" mass="35741">MEKFMFKDKEGVNISYYKWTPDIENVRGVIQIAHGMTETAIRYDYFAKRLCEKGYVVYAHDHRGHGDTAKMREDLGYIADNDGFYWMINDIKELTDIIKEENKGKKLILFGHSMGSFLSQRYFQLYGNGIDALILSGSNGKPKNITKLGAIVARIEMKIKGRKAKSKLMDKLSFGGFNKNFKPNRTEYDWLCSVEEEIDKYIEDEKCGFICSTSFYYDLIKGLWDIHKKENLRSMPKDIPIYIFAGDKDPVGYFGEGIVNLYKTFKSIGIKDVEYKLYKNGRHEMLNENNKDEVIFNIIKWLDSKEI</sequence>
<comment type="caution">
    <text evidence="2">The sequence shown here is derived from an EMBL/GenBank/DDBJ whole genome shotgun (WGS) entry which is preliminary data.</text>
</comment>
<protein>
    <submittedName>
        <fullName evidence="2">Alpha/beta hydrolase</fullName>
    </submittedName>
</protein>
<dbReference type="Pfam" id="PF12146">
    <property type="entry name" value="Hydrolase_4"/>
    <property type="match status" value="1"/>
</dbReference>
<name>A0ABD4RHY6_9CLOT</name>
<evidence type="ECO:0000313" key="2">
    <source>
        <dbReference type="EMBL" id="MBX7290740.1"/>
    </source>
</evidence>
<accession>A0ABD4RHY6</accession>
<dbReference type="KEGG" id="cchv:BTM20_09420"/>
<evidence type="ECO:0000259" key="1">
    <source>
        <dbReference type="Pfam" id="PF12146"/>
    </source>
</evidence>
<dbReference type="SUPFAM" id="SSF53474">
    <property type="entry name" value="alpha/beta-Hydrolases"/>
    <property type="match status" value="1"/>
</dbReference>
<proteinExistence type="predicted"/>
<dbReference type="GeneID" id="66302088"/>
<dbReference type="EMBL" id="JAIFTX010000012">
    <property type="protein sequence ID" value="MBX7290740.1"/>
    <property type="molecule type" value="Genomic_DNA"/>
</dbReference>
<gene>
    <name evidence="2" type="ORF">K4H94_06745</name>
</gene>
<dbReference type="InterPro" id="IPR022742">
    <property type="entry name" value="Hydrolase_4"/>
</dbReference>